<dbReference type="EMBL" id="CP133218">
    <property type="protein sequence ID" value="WML91294.1"/>
    <property type="molecule type" value="Genomic_DNA"/>
</dbReference>
<evidence type="ECO:0000256" key="2">
    <source>
        <dbReference type="ARBA" id="ARBA00022840"/>
    </source>
</evidence>
<evidence type="ECO:0000256" key="1">
    <source>
        <dbReference type="ARBA" id="ARBA00022741"/>
    </source>
</evidence>
<dbReference type="PANTHER" id="PTHR12169">
    <property type="entry name" value="ATPASE N2B"/>
    <property type="match status" value="1"/>
</dbReference>
<organism evidence="3 4">
    <name type="scientific">Thiothrix lacustris</name>
    <dbReference type="NCBI Taxonomy" id="525917"/>
    <lineage>
        <taxon>Bacteria</taxon>
        <taxon>Pseudomonadati</taxon>
        <taxon>Pseudomonadota</taxon>
        <taxon>Gammaproteobacteria</taxon>
        <taxon>Thiotrichales</taxon>
        <taxon>Thiotrichaceae</taxon>
        <taxon>Thiothrix</taxon>
    </lineage>
</organism>
<evidence type="ECO:0000313" key="4">
    <source>
        <dbReference type="Proteomes" id="UP001236657"/>
    </source>
</evidence>
<name>A0ABY9MRM5_9GAMM</name>
<dbReference type="SUPFAM" id="SSF52540">
    <property type="entry name" value="P-loop containing nucleoside triphosphate hydrolases"/>
    <property type="match status" value="1"/>
</dbReference>
<dbReference type="NCBIfam" id="NF040713">
    <property type="entry name" value="ZapE"/>
    <property type="match status" value="1"/>
</dbReference>
<keyword evidence="2" id="KW-0067">ATP-binding</keyword>
<keyword evidence="1" id="KW-0547">Nucleotide-binding</keyword>
<keyword evidence="3" id="KW-0131">Cell cycle</keyword>
<dbReference type="GO" id="GO:0051301">
    <property type="term" value="P:cell division"/>
    <property type="evidence" value="ECO:0007669"/>
    <property type="project" value="UniProtKB-KW"/>
</dbReference>
<dbReference type="Pfam" id="PF03969">
    <property type="entry name" value="AFG1_ATPase"/>
    <property type="match status" value="1"/>
</dbReference>
<dbReference type="InterPro" id="IPR027417">
    <property type="entry name" value="P-loop_NTPase"/>
</dbReference>
<dbReference type="InterPro" id="IPR005654">
    <property type="entry name" value="ATPase_AFG1-like"/>
</dbReference>
<dbReference type="PANTHER" id="PTHR12169:SF6">
    <property type="entry name" value="AFG1-LIKE ATPASE"/>
    <property type="match status" value="1"/>
</dbReference>
<reference evidence="3 4" key="1">
    <citation type="submission" date="2023-08" db="EMBL/GenBank/DDBJ databases">
        <title>New molecular markers tilS and rpoB for phylogenetic and monitoring studies of the genus Thiothrix biodiversity.</title>
        <authorList>
            <person name="Ravin N.V."/>
            <person name="Smolyakov D."/>
            <person name="Markov N.D."/>
            <person name="Beletsky A.V."/>
            <person name="Mardanov A.V."/>
            <person name="Rudenko T.S."/>
            <person name="Grabovich M.Y."/>
        </authorList>
    </citation>
    <scope>NUCLEOTIDE SEQUENCE [LARGE SCALE GENOMIC DNA]</scope>
    <source>
        <strain evidence="3 4">MK1</strain>
    </source>
</reference>
<gene>
    <name evidence="3" type="primary">zapE</name>
    <name evidence="3" type="ORF">RCF98_02810</name>
</gene>
<sequence>MKEGNVMPLLKHYHDAIKEGAIQKDPAQLEGIQVLQEVWNGLLKPCEKAPVARSRGFLAVFSKQRHDVSIDPVRGAYLWGGVGRGKTWLMDMFYARIPLVEKRRMHYHHFMFFIHEELKKLSRHRNPLEAVAVELAKDVRLLCIDEFHVMDIVDAMLLHGLLDAMCKHGITIVTTSNRPPDDLYLNGLQRERFLPAIALLKKHTHVVELDNNIDYRMLKQASHDSFLEDDDAVLVEHELEKCFAELATGAIEIGQDIEVQGRTLPTHRVSENIVWFDFQTLCETARSTRDYIELAERFDYIVLSGLHVLTEDNESAARRFLNLIDELYDRNVQFIFSTTISLENLYQGHKLRFEFQRALSRLNEMQGDDYQKVRLGAAG</sequence>
<protein>
    <submittedName>
        <fullName evidence="3">Cell division protein ZapE</fullName>
    </submittedName>
</protein>
<dbReference type="Gene3D" id="3.40.50.300">
    <property type="entry name" value="P-loop containing nucleotide triphosphate hydrolases"/>
    <property type="match status" value="2"/>
</dbReference>
<keyword evidence="4" id="KW-1185">Reference proteome</keyword>
<dbReference type="Proteomes" id="UP001236657">
    <property type="component" value="Chromosome"/>
</dbReference>
<keyword evidence="3" id="KW-0132">Cell division</keyword>
<accession>A0ABY9MRM5</accession>
<evidence type="ECO:0000313" key="3">
    <source>
        <dbReference type="EMBL" id="WML91294.1"/>
    </source>
</evidence>
<proteinExistence type="predicted"/>
<dbReference type="RefSeq" id="WP_028487801.1">
    <property type="nucleotide sequence ID" value="NZ_CP133218.1"/>
</dbReference>